<evidence type="ECO:0000256" key="2">
    <source>
        <dbReference type="ARBA" id="ARBA00022448"/>
    </source>
</evidence>
<dbReference type="InterPro" id="IPR000515">
    <property type="entry name" value="MetI-like"/>
</dbReference>
<evidence type="ECO:0000256" key="7">
    <source>
        <dbReference type="RuleBase" id="RU363032"/>
    </source>
</evidence>
<name>A0ABW3HUN3_9BACL</name>
<reference evidence="10" key="1">
    <citation type="journal article" date="2019" name="Int. J. Syst. Evol. Microbiol.">
        <title>The Global Catalogue of Microorganisms (GCM) 10K type strain sequencing project: providing services to taxonomists for standard genome sequencing and annotation.</title>
        <authorList>
            <consortium name="The Broad Institute Genomics Platform"/>
            <consortium name="The Broad Institute Genome Sequencing Center for Infectious Disease"/>
            <person name="Wu L."/>
            <person name="Ma J."/>
        </authorList>
    </citation>
    <scope>NUCLEOTIDE SEQUENCE [LARGE SCALE GENOMIC DNA]</scope>
    <source>
        <strain evidence="10">CCUG 59129</strain>
    </source>
</reference>
<dbReference type="InterPro" id="IPR035906">
    <property type="entry name" value="MetI-like_sf"/>
</dbReference>
<dbReference type="SUPFAM" id="SSF161098">
    <property type="entry name" value="MetI-like"/>
    <property type="match status" value="1"/>
</dbReference>
<feature type="transmembrane region" description="Helical" evidence="7">
    <location>
        <begin position="169"/>
        <end position="191"/>
    </location>
</feature>
<accession>A0ABW3HUN3</accession>
<dbReference type="PANTHER" id="PTHR43744">
    <property type="entry name" value="ABC TRANSPORTER PERMEASE PROTEIN MG189-RELATED-RELATED"/>
    <property type="match status" value="1"/>
</dbReference>
<keyword evidence="5 7" id="KW-1133">Transmembrane helix</keyword>
<keyword evidence="2 7" id="KW-0813">Transport</keyword>
<dbReference type="EMBL" id="JBHTJZ010000033">
    <property type="protein sequence ID" value="MFD0961236.1"/>
    <property type="molecule type" value="Genomic_DNA"/>
</dbReference>
<dbReference type="Pfam" id="PF00528">
    <property type="entry name" value="BPD_transp_1"/>
    <property type="match status" value="1"/>
</dbReference>
<dbReference type="CDD" id="cd06261">
    <property type="entry name" value="TM_PBP2"/>
    <property type="match status" value="1"/>
</dbReference>
<proteinExistence type="inferred from homology"/>
<keyword evidence="6 7" id="KW-0472">Membrane</keyword>
<feature type="domain" description="ABC transmembrane type-1" evidence="8">
    <location>
        <begin position="60"/>
        <end position="269"/>
    </location>
</feature>
<dbReference type="PROSITE" id="PS50928">
    <property type="entry name" value="ABC_TM1"/>
    <property type="match status" value="1"/>
</dbReference>
<evidence type="ECO:0000256" key="3">
    <source>
        <dbReference type="ARBA" id="ARBA00022475"/>
    </source>
</evidence>
<evidence type="ECO:0000256" key="5">
    <source>
        <dbReference type="ARBA" id="ARBA00022989"/>
    </source>
</evidence>
<dbReference type="PANTHER" id="PTHR43744:SF9">
    <property type="entry name" value="POLYGALACTURONAN_RHAMNOGALACTURONAN TRANSPORT SYSTEM PERMEASE PROTEIN YTCP"/>
    <property type="match status" value="1"/>
</dbReference>
<feature type="transmembrane region" description="Helical" evidence="7">
    <location>
        <begin position="245"/>
        <end position="265"/>
    </location>
</feature>
<evidence type="ECO:0000259" key="8">
    <source>
        <dbReference type="PROSITE" id="PS50928"/>
    </source>
</evidence>
<protein>
    <submittedName>
        <fullName evidence="9">Carbohydrate ABC transporter permease</fullName>
    </submittedName>
</protein>
<comment type="caution">
    <text evidence="9">The sequence shown here is derived from an EMBL/GenBank/DDBJ whole genome shotgun (WGS) entry which is preliminary data.</text>
</comment>
<feature type="transmembrane region" description="Helical" evidence="7">
    <location>
        <begin position="64"/>
        <end position="84"/>
    </location>
</feature>
<keyword evidence="10" id="KW-1185">Reference proteome</keyword>
<comment type="subcellular location">
    <subcellularLocation>
        <location evidence="1 7">Cell membrane</location>
        <topology evidence="1 7">Multi-pass membrane protein</topology>
    </subcellularLocation>
</comment>
<comment type="similarity">
    <text evidence="7">Belongs to the binding-protein-dependent transport system permease family.</text>
</comment>
<evidence type="ECO:0000313" key="10">
    <source>
        <dbReference type="Proteomes" id="UP001596989"/>
    </source>
</evidence>
<dbReference type="Proteomes" id="UP001596989">
    <property type="component" value="Unassembled WGS sequence"/>
</dbReference>
<evidence type="ECO:0000256" key="1">
    <source>
        <dbReference type="ARBA" id="ARBA00004651"/>
    </source>
</evidence>
<dbReference type="Gene3D" id="1.10.3720.10">
    <property type="entry name" value="MetI-like"/>
    <property type="match status" value="1"/>
</dbReference>
<sequence>MNYAVLSLLSLSVIYPLYYVAVSSFSEPNMAGGSLLFLPKEFTLEGYQRIFSDASIWMGYRNTLLYTVLGTSLNIVLTLTAGYALSRRDMYGKNVFMFLIVFTMFFGGGLIPTYLLVKDLSMVNTIWAMIIPNAASAFNIIITRTFFQTTLPGELLESAQIDGCSDLRFFLRIALPLSLPIVAVVTLFYAVNHWNSYFNALIYLKDYELQPLQIILRNILISNEISEMFVEEVHDLAEQQRVLELMKFGVIVVASLPVLVLYPFLQKYFVKGVMIGSLKE</sequence>
<evidence type="ECO:0000256" key="6">
    <source>
        <dbReference type="ARBA" id="ARBA00023136"/>
    </source>
</evidence>
<evidence type="ECO:0000313" key="9">
    <source>
        <dbReference type="EMBL" id="MFD0961236.1"/>
    </source>
</evidence>
<keyword evidence="4 7" id="KW-0812">Transmembrane</keyword>
<organism evidence="9 10">
    <name type="scientific">Paenibacillus chungangensis</name>
    <dbReference type="NCBI Taxonomy" id="696535"/>
    <lineage>
        <taxon>Bacteria</taxon>
        <taxon>Bacillati</taxon>
        <taxon>Bacillota</taxon>
        <taxon>Bacilli</taxon>
        <taxon>Bacillales</taxon>
        <taxon>Paenibacillaceae</taxon>
        <taxon>Paenibacillus</taxon>
    </lineage>
</organism>
<dbReference type="RefSeq" id="WP_377566730.1">
    <property type="nucleotide sequence ID" value="NZ_JBHTJZ010000033.1"/>
</dbReference>
<feature type="transmembrane region" description="Helical" evidence="7">
    <location>
        <begin position="96"/>
        <end position="117"/>
    </location>
</feature>
<keyword evidence="3" id="KW-1003">Cell membrane</keyword>
<evidence type="ECO:0000256" key="4">
    <source>
        <dbReference type="ARBA" id="ARBA00022692"/>
    </source>
</evidence>
<gene>
    <name evidence="9" type="ORF">ACFQ2I_17950</name>
</gene>
<feature type="transmembrane region" description="Helical" evidence="7">
    <location>
        <begin position="123"/>
        <end position="142"/>
    </location>
</feature>